<gene>
    <name evidence="1" type="ORF">SAMN05216199_0021</name>
</gene>
<protein>
    <submittedName>
        <fullName evidence="1">Uncharacterized protein</fullName>
    </submittedName>
</protein>
<organism evidence="1 2">
    <name type="scientific">Pedococcus cremeus</name>
    <dbReference type="NCBI Taxonomy" id="587636"/>
    <lineage>
        <taxon>Bacteria</taxon>
        <taxon>Bacillati</taxon>
        <taxon>Actinomycetota</taxon>
        <taxon>Actinomycetes</taxon>
        <taxon>Micrococcales</taxon>
        <taxon>Intrasporangiaceae</taxon>
        <taxon>Pedococcus</taxon>
    </lineage>
</organism>
<name>A0A1H9XPC8_9MICO</name>
<dbReference type="EMBL" id="FOHB01000010">
    <property type="protein sequence ID" value="SES48014.1"/>
    <property type="molecule type" value="Genomic_DNA"/>
</dbReference>
<accession>A0A1H9XPC8</accession>
<dbReference type="Proteomes" id="UP000199019">
    <property type="component" value="Unassembled WGS sequence"/>
</dbReference>
<proteinExistence type="predicted"/>
<evidence type="ECO:0000313" key="2">
    <source>
        <dbReference type="Proteomes" id="UP000199019"/>
    </source>
</evidence>
<sequence length="181" mass="19691">MAVEKYGLRCQPPRGWRLAIERKASVAAGVPHGLSPAMRGQALERVEPNGEVMRPILHACTIDLPSDRGDFGSGVVDLLGSEDVFISLVEYGSEVADQGLFAEQGMPRLAPSQFGPNRLQRPLPGRSASQHFFSVGGRAFCLFTVIGSHSRRMATVPRAAEVVRGLHVTDRRTLVRQGEMT</sequence>
<dbReference type="STRING" id="587636.SAMN05216199_0021"/>
<reference evidence="2" key="1">
    <citation type="submission" date="2016-10" db="EMBL/GenBank/DDBJ databases">
        <authorList>
            <person name="Varghese N."/>
            <person name="Submissions S."/>
        </authorList>
    </citation>
    <scope>NUCLEOTIDE SEQUENCE [LARGE SCALE GENOMIC DNA]</scope>
    <source>
        <strain evidence="2">CGMCC 1.6963</strain>
    </source>
</reference>
<keyword evidence="2" id="KW-1185">Reference proteome</keyword>
<evidence type="ECO:0000313" key="1">
    <source>
        <dbReference type="EMBL" id="SES48014.1"/>
    </source>
</evidence>
<dbReference type="AlphaFoldDB" id="A0A1H9XPC8"/>